<feature type="active site" description="Proton donor/acceptor" evidence="11">
    <location>
        <position position="170"/>
    </location>
</feature>
<dbReference type="STRING" id="30732.ENSOMEP00000021413"/>
<comment type="subcellular location">
    <subcellularLocation>
        <location evidence="2">Cytoplasm</location>
        <location evidence="2">Cytoskeleton</location>
    </subcellularLocation>
</comment>
<evidence type="ECO:0000256" key="3">
    <source>
        <dbReference type="ARBA" id="ARBA00005988"/>
    </source>
</evidence>
<feature type="domain" description="Peptidase M14" evidence="13">
    <location>
        <begin position="1"/>
        <end position="196"/>
    </location>
</feature>
<dbReference type="GO" id="GO:0004181">
    <property type="term" value="F:metallocarboxypeptidase activity"/>
    <property type="evidence" value="ECO:0007669"/>
    <property type="project" value="InterPro"/>
</dbReference>
<dbReference type="PaxDb" id="30732-ENSOMEP00000021413"/>
<reference evidence="14" key="2">
    <citation type="submission" date="2025-09" db="UniProtKB">
        <authorList>
            <consortium name="Ensembl"/>
        </authorList>
    </citation>
    <scope>IDENTIFICATION</scope>
</reference>
<keyword evidence="8" id="KW-0862">Zinc</keyword>
<keyword evidence="10" id="KW-0206">Cytoskeleton</keyword>
<dbReference type="Ensembl" id="ENSOMET00000036579.1">
    <property type="protein sequence ID" value="ENSOMEP00000021413.1"/>
    <property type="gene ID" value="ENSOMEG00000023291.1"/>
</dbReference>
<comment type="similarity">
    <text evidence="3 11">Belongs to the peptidase M14 family.</text>
</comment>
<evidence type="ECO:0000256" key="10">
    <source>
        <dbReference type="ARBA" id="ARBA00023212"/>
    </source>
</evidence>
<keyword evidence="9" id="KW-0482">Metalloprotease</keyword>
<keyword evidence="7" id="KW-0378">Hydrolase</keyword>
<evidence type="ECO:0000256" key="6">
    <source>
        <dbReference type="ARBA" id="ARBA00022723"/>
    </source>
</evidence>
<feature type="compositionally biased region" description="Basic and acidic residues" evidence="12">
    <location>
        <begin position="224"/>
        <end position="284"/>
    </location>
</feature>
<dbReference type="PANTHER" id="PTHR12756">
    <property type="entry name" value="CYTOSOLIC CARBOXYPEPTIDASE"/>
    <property type="match status" value="1"/>
</dbReference>
<dbReference type="GO" id="GO:0008270">
    <property type="term" value="F:zinc ion binding"/>
    <property type="evidence" value="ECO:0007669"/>
    <property type="project" value="InterPro"/>
</dbReference>
<keyword evidence="6" id="KW-0479">Metal-binding</keyword>
<feature type="compositionally biased region" description="Basic and acidic residues" evidence="12">
    <location>
        <begin position="293"/>
        <end position="302"/>
    </location>
</feature>
<evidence type="ECO:0000256" key="7">
    <source>
        <dbReference type="ARBA" id="ARBA00022801"/>
    </source>
</evidence>
<dbReference type="SUPFAM" id="SSF53187">
    <property type="entry name" value="Zn-dependent exopeptidases"/>
    <property type="match status" value="1"/>
</dbReference>
<dbReference type="PANTHER" id="PTHR12756:SF41">
    <property type="entry name" value="CYTOSOLIC CARBOXYPEPTIDASE 2"/>
    <property type="match status" value="1"/>
</dbReference>
<evidence type="ECO:0000259" key="13">
    <source>
        <dbReference type="PROSITE" id="PS52035"/>
    </source>
</evidence>
<evidence type="ECO:0000256" key="1">
    <source>
        <dbReference type="ARBA" id="ARBA00001947"/>
    </source>
</evidence>
<evidence type="ECO:0000256" key="5">
    <source>
        <dbReference type="ARBA" id="ARBA00022670"/>
    </source>
</evidence>
<evidence type="ECO:0000313" key="15">
    <source>
        <dbReference type="Proteomes" id="UP000261560"/>
    </source>
</evidence>
<organism evidence="14 15">
    <name type="scientific">Oryzias melastigma</name>
    <name type="common">Marine medaka</name>
    <dbReference type="NCBI Taxonomy" id="30732"/>
    <lineage>
        <taxon>Eukaryota</taxon>
        <taxon>Metazoa</taxon>
        <taxon>Chordata</taxon>
        <taxon>Craniata</taxon>
        <taxon>Vertebrata</taxon>
        <taxon>Euteleostomi</taxon>
        <taxon>Actinopterygii</taxon>
        <taxon>Neopterygii</taxon>
        <taxon>Teleostei</taxon>
        <taxon>Neoteleostei</taxon>
        <taxon>Acanthomorphata</taxon>
        <taxon>Ovalentaria</taxon>
        <taxon>Atherinomorphae</taxon>
        <taxon>Beloniformes</taxon>
        <taxon>Adrianichthyidae</taxon>
        <taxon>Oryziinae</taxon>
        <taxon>Oryzias</taxon>
    </lineage>
</organism>
<evidence type="ECO:0000256" key="12">
    <source>
        <dbReference type="SAM" id="MobiDB-lite"/>
    </source>
</evidence>
<name>A0A3B3CUA3_ORYME</name>
<comment type="cofactor">
    <cofactor evidence="1">
        <name>Zn(2+)</name>
        <dbReference type="ChEBI" id="CHEBI:29105"/>
    </cofactor>
</comment>
<sequence>DNIGREAAHKKAVVVTARVHPGETNSSWVMEGFLDFLLGDSEDAQVLRDNFVFKVEKGLTPFPVCGTTSGTPLLCNYALKSAPRLRAEMEVLLYCDFHGHNRKNNAFMYGCIPPEQVRASSFLSPPKDENISLPSQFSFQSCKFRVQRSKEGTGRIFMWRLGIQNSYTMETSFGGSTLAPEVSEAEEPEAIRQKDKEPPANSEHCKFDWTEAVSCFLGMRPIPRQEFDLHGPPVRERSRTELDPSRPEFDLRGPTVRERSRTGPDPSRQESDLRGPTIRERSRTGPDPSWQESDLRGPTVRERSRRWQV</sequence>
<dbReference type="PROSITE" id="PS52035">
    <property type="entry name" value="PEPTIDASE_M14"/>
    <property type="match status" value="1"/>
</dbReference>
<feature type="region of interest" description="Disordered" evidence="12">
    <location>
        <begin position="172"/>
        <end position="203"/>
    </location>
</feature>
<accession>A0A3B3CUA3</accession>
<dbReference type="GO" id="GO:0006508">
    <property type="term" value="P:proteolysis"/>
    <property type="evidence" value="ECO:0007669"/>
    <property type="project" value="InterPro"/>
</dbReference>
<dbReference type="AlphaFoldDB" id="A0A3B3CUA3"/>
<dbReference type="InterPro" id="IPR000834">
    <property type="entry name" value="Peptidase_M14"/>
</dbReference>
<reference evidence="14" key="1">
    <citation type="submission" date="2025-08" db="UniProtKB">
        <authorList>
            <consortium name="Ensembl"/>
        </authorList>
    </citation>
    <scope>IDENTIFICATION</scope>
</reference>
<keyword evidence="15" id="KW-1185">Reference proteome</keyword>
<feature type="compositionally biased region" description="Basic and acidic residues" evidence="12">
    <location>
        <begin position="189"/>
        <end position="203"/>
    </location>
</feature>
<dbReference type="Proteomes" id="UP000261560">
    <property type="component" value="Unplaced"/>
</dbReference>
<feature type="region of interest" description="Disordered" evidence="12">
    <location>
        <begin position="224"/>
        <end position="309"/>
    </location>
</feature>
<keyword evidence="4" id="KW-0963">Cytoplasm</keyword>
<protein>
    <recommendedName>
        <fullName evidence="13">Peptidase M14 domain-containing protein</fullName>
    </recommendedName>
</protein>
<evidence type="ECO:0000313" key="14">
    <source>
        <dbReference type="Ensembl" id="ENSOMEP00000021413.1"/>
    </source>
</evidence>
<keyword evidence="5" id="KW-0645">Protease</keyword>
<dbReference type="GeneTree" id="ENSGT00940000160916"/>
<proteinExistence type="inferred from homology"/>
<evidence type="ECO:0000256" key="2">
    <source>
        <dbReference type="ARBA" id="ARBA00004245"/>
    </source>
</evidence>
<dbReference type="Gene3D" id="3.40.630.10">
    <property type="entry name" value="Zn peptidases"/>
    <property type="match status" value="2"/>
</dbReference>
<dbReference type="InterPro" id="IPR050821">
    <property type="entry name" value="Cytosolic_carboxypeptidase"/>
</dbReference>
<evidence type="ECO:0000256" key="4">
    <source>
        <dbReference type="ARBA" id="ARBA00022490"/>
    </source>
</evidence>
<evidence type="ECO:0000256" key="9">
    <source>
        <dbReference type="ARBA" id="ARBA00023049"/>
    </source>
</evidence>
<evidence type="ECO:0000256" key="11">
    <source>
        <dbReference type="PROSITE-ProRule" id="PRU01379"/>
    </source>
</evidence>
<evidence type="ECO:0000256" key="8">
    <source>
        <dbReference type="ARBA" id="ARBA00022833"/>
    </source>
</evidence>